<evidence type="ECO:0000313" key="2">
    <source>
        <dbReference type="Proteomes" id="UP000241118"/>
    </source>
</evidence>
<comment type="caution">
    <text evidence="1">The sequence shown here is derived from an EMBL/GenBank/DDBJ whole genome shotgun (WGS) entry which is preliminary data.</text>
</comment>
<reference evidence="1 2" key="1">
    <citation type="submission" date="2018-03" db="EMBL/GenBank/DDBJ databases">
        <title>Genomic Encyclopedia of Type Strains, Phase III (KMG-III): the genomes of soil and plant-associated and newly described type strains.</title>
        <authorList>
            <person name="Whitman W."/>
        </authorList>
    </citation>
    <scope>NUCLEOTIDE SEQUENCE [LARGE SCALE GENOMIC DNA]</scope>
    <source>
        <strain evidence="1 2">CGMCC 4.7097</strain>
    </source>
</reference>
<keyword evidence="2" id="KW-1185">Reference proteome</keyword>
<dbReference type="EMBL" id="PYAX01000004">
    <property type="protein sequence ID" value="PSL55824.1"/>
    <property type="molecule type" value="Genomic_DNA"/>
</dbReference>
<gene>
    <name evidence="1" type="ORF">B0I31_104115</name>
</gene>
<protein>
    <submittedName>
        <fullName evidence="1">Uncharacterized protein</fullName>
    </submittedName>
</protein>
<dbReference type="AlphaFoldDB" id="A0A2P8IBH1"/>
<sequence>MAAHTGIRPVVAPADIAQLGRLVAEPEPALADPPLPEPNAAGILLLLLSPPTPKEPRK</sequence>
<organism evidence="1 2">
    <name type="scientific">Saccharothrix carnea</name>
    <dbReference type="NCBI Taxonomy" id="1280637"/>
    <lineage>
        <taxon>Bacteria</taxon>
        <taxon>Bacillati</taxon>
        <taxon>Actinomycetota</taxon>
        <taxon>Actinomycetes</taxon>
        <taxon>Pseudonocardiales</taxon>
        <taxon>Pseudonocardiaceae</taxon>
        <taxon>Saccharothrix</taxon>
    </lineage>
</organism>
<accession>A0A2P8IBH1</accession>
<dbReference type="Proteomes" id="UP000241118">
    <property type="component" value="Unassembled WGS sequence"/>
</dbReference>
<proteinExistence type="predicted"/>
<name>A0A2P8IBH1_SACCR</name>
<dbReference type="RefSeq" id="WP_181320174.1">
    <property type="nucleotide sequence ID" value="NZ_PYAX01000004.1"/>
</dbReference>
<evidence type="ECO:0000313" key="1">
    <source>
        <dbReference type="EMBL" id="PSL55824.1"/>
    </source>
</evidence>